<comment type="caution">
    <text evidence="1">The sequence shown here is derived from an EMBL/GenBank/DDBJ whole genome shotgun (WGS) entry which is preliminary data.</text>
</comment>
<sequence length="245" mass="27868">MAEPLPSENATVAIEIHYRSQDLIAINIANLLSTIMEFLENSPRVSTEEEDLVQHSTKKVKTYDEMDLNKPSDDMEIPHENTENAVVRPKATIKTLDGGWALFNCPTLEAFFLESEKAVCKIAAWIRIPNLPIELYNHRFLWRVGLAIGTMLKIDRAMSIHSRGRFAKICIEIDLTKKLVPKISVFWSIFNIEYEDLHLICFKWSLYGHRSEQCSELSEDVEEGGGVLGSGGDGQIRLTEYHCIE</sequence>
<dbReference type="STRING" id="3818.A0A444ZQM3"/>
<reference evidence="1 2" key="1">
    <citation type="submission" date="2019-01" db="EMBL/GenBank/DDBJ databases">
        <title>Sequencing of cultivated peanut Arachis hypogaea provides insights into genome evolution and oil improvement.</title>
        <authorList>
            <person name="Chen X."/>
        </authorList>
    </citation>
    <scope>NUCLEOTIDE SEQUENCE [LARGE SCALE GENOMIC DNA]</scope>
    <source>
        <strain evidence="2">cv. Fuhuasheng</strain>
        <tissue evidence="1">Leaves</tissue>
    </source>
</reference>
<keyword evidence="2" id="KW-1185">Reference proteome</keyword>
<proteinExistence type="predicted"/>
<dbReference type="PANTHER" id="PTHR31286:SF99">
    <property type="entry name" value="DUF4283 DOMAIN-CONTAINING PROTEIN"/>
    <property type="match status" value="1"/>
</dbReference>
<name>A0A444ZQM3_ARAHY</name>
<accession>A0A444ZQM3</accession>
<evidence type="ECO:0000313" key="2">
    <source>
        <dbReference type="Proteomes" id="UP000289738"/>
    </source>
</evidence>
<dbReference type="EMBL" id="SDMP01000014">
    <property type="protein sequence ID" value="RYR16467.1"/>
    <property type="molecule type" value="Genomic_DNA"/>
</dbReference>
<protein>
    <submittedName>
        <fullName evidence="1">Uncharacterized protein</fullName>
    </submittedName>
</protein>
<organism evidence="1 2">
    <name type="scientific">Arachis hypogaea</name>
    <name type="common">Peanut</name>
    <dbReference type="NCBI Taxonomy" id="3818"/>
    <lineage>
        <taxon>Eukaryota</taxon>
        <taxon>Viridiplantae</taxon>
        <taxon>Streptophyta</taxon>
        <taxon>Embryophyta</taxon>
        <taxon>Tracheophyta</taxon>
        <taxon>Spermatophyta</taxon>
        <taxon>Magnoliopsida</taxon>
        <taxon>eudicotyledons</taxon>
        <taxon>Gunneridae</taxon>
        <taxon>Pentapetalae</taxon>
        <taxon>rosids</taxon>
        <taxon>fabids</taxon>
        <taxon>Fabales</taxon>
        <taxon>Fabaceae</taxon>
        <taxon>Papilionoideae</taxon>
        <taxon>50 kb inversion clade</taxon>
        <taxon>dalbergioids sensu lato</taxon>
        <taxon>Dalbergieae</taxon>
        <taxon>Pterocarpus clade</taxon>
        <taxon>Arachis</taxon>
    </lineage>
</organism>
<dbReference type="InterPro" id="IPR040256">
    <property type="entry name" value="At4g02000-like"/>
</dbReference>
<evidence type="ECO:0000313" key="1">
    <source>
        <dbReference type="EMBL" id="RYR16467.1"/>
    </source>
</evidence>
<gene>
    <name evidence="1" type="ORF">Ahy_B04g073494</name>
</gene>
<dbReference type="PANTHER" id="PTHR31286">
    <property type="entry name" value="GLYCINE-RICH CELL WALL STRUCTURAL PROTEIN 1.8-LIKE"/>
    <property type="match status" value="1"/>
</dbReference>
<dbReference type="Proteomes" id="UP000289738">
    <property type="component" value="Chromosome B04"/>
</dbReference>
<dbReference type="AlphaFoldDB" id="A0A444ZQM3"/>